<reference evidence="2" key="1">
    <citation type="submission" date="2018-06" db="EMBL/GenBank/DDBJ databases">
        <authorList>
            <person name="Zhirakovskaya E."/>
        </authorList>
    </citation>
    <scope>NUCLEOTIDE SEQUENCE</scope>
</reference>
<dbReference type="SUPFAM" id="SSF158682">
    <property type="entry name" value="TerB-like"/>
    <property type="match status" value="1"/>
</dbReference>
<dbReference type="CDD" id="cd07313">
    <property type="entry name" value="terB_like_2"/>
    <property type="match status" value="1"/>
</dbReference>
<dbReference type="EMBL" id="UOEJ01000164">
    <property type="protein sequence ID" value="VAW02623.1"/>
    <property type="molecule type" value="Genomic_DNA"/>
</dbReference>
<dbReference type="AlphaFoldDB" id="A0A3B0SEV8"/>
<accession>A0A3B0SEV8</accession>
<dbReference type="InterPro" id="IPR029024">
    <property type="entry name" value="TerB-like"/>
</dbReference>
<sequence length="147" mass="16968">MLEGRPATPTASENRKTDDEKLAAAALMVEVATHDGEFSRREREHILYLLEHRLGLSSQDALELFVEALATQNEANHMLDFTRKIKDHFDEAGRENILELLWEVVFADEEEDAYESNLMRRVTGLLYISDRRSGILRKKVKARLNKK</sequence>
<gene>
    <name evidence="2" type="ORF">MNBD_ALPHA01-542</name>
</gene>
<name>A0A3B0SEV8_9ZZZZ</name>
<feature type="domain" description="Co-chaperone DjlA N-terminal" evidence="1">
    <location>
        <begin position="22"/>
        <end position="133"/>
    </location>
</feature>
<dbReference type="Pfam" id="PF05099">
    <property type="entry name" value="TerB"/>
    <property type="match status" value="1"/>
</dbReference>
<dbReference type="InterPro" id="IPR007791">
    <property type="entry name" value="DjlA_N"/>
</dbReference>
<proteinExistence type="predicted"/>
<evidence type="ECO:0000259" key="1">
    <source>
        <dbReference type="Pfam" id="PF05099"/>
    </source>
</evidence>
<organism evidence="2">
    <name type="scientific">hydrothermal vent metagenome</name>
    <dbReference type="NCBI Taxonomy" id="652676"/>
    <lineage>
        <taxon>unclassified sequences</taxon>
        <taxon>metagenomes</taxon>
        <taxon>ecological metagenomes</taxon>
    </lineage>
</organism>
<dbReference type="Gene3D" id="1.10.3680.10">
    <property type="entry name" value="TerB-like"/>
    <property type="match status" value="1"/>
</dbReference>
<evidence type="ECO:0000313" key="2">
    <source>
        <dbReference type="EMBL" id="VAW02623.1"/>
    </source>
</evidence>
<protein>
    <recommendedName>
        <fullName evidence="1">Co-chaperone DjlA N-terminal domain-containing protein</fullName>
    </recommendedName>
</protein>